<feature type="domain" description="LysM" evidence="8">
    <location>
        <begin position="74"/>
        <end position="122"/>
    </location>
</feature>
<dbReference type="STRING" id="1304275.C41B8_15742"/>
<dbReference type="CDD" id="cd12797">
    <property type="entry name" value="M23_peptidase"/>
    <property type="match status" value="1"/>
</dbReference>
<dbReference type="SUPFAM" id="SSF51261">
    <property type="entry name" value="Duplicated hybrid motif"/>
    <property type="match status" value="1"/>
</dbReference>
<dbReference type="GO" id="GO:0006508">
    <property type="term" value="P:proteolysis"/>
    <property type="evidence" value="ECO:0007669"/>
    <property type="project" value="UniProtKB-KW"/>
</dbReference>
<dbReference type="PANTHER" id="PTHR21666">
    <property type="entry name" value="PEPTIDASE-RELATED"/>
    <property type="match status" value="1"/>
</dbReference>
<dbReference type="CDD" id="cd00118">
    <property type="entry name" value="LysM"/>
    <property type="match status" value="1"/>
</dbReference>
<evidence type="ECO:0000256" key="7">
    <source>
        <dbReference type="SAM" id="Phobius"/>
    </source>
</evidence>
<dbReference type="InterPro" id="IPR050570">
    <property type="entry name" value="Cell_wall_metabolism_enzyme"/>
</dbReference>
<dbReference type="Pfam" id="PF01551">
    <property type="entry name" value="Peptidase_M23"/>
    <property type="match status" value="1"/>
</dbReference>
<keyword evidence="7" id="KW-0812">Transmembrane</keyword>
<proteinExistence type="predicted"/>
<evidence type="ECO:0000256" key="3">
    <source>
        <dbReference type="ARBA" id="ARBA00022723"/>
    </source>
</evidence>
<dbReference type="eggNOG" id="COG0739">
    <property type="taxonomic scope" value="Bacteria"/>
</dbReference>
<sequence>MKQNNRPFDQCFRRLTGARAPRPEVTAAIAGVKSRCNGRLIQRVSVLLASLACTTVALAGPMLPRPPIHPQAWQRITVRAGDTLSGLLQRRGIDADAVLRARGIGPYRSDLNHIQPGQTLELDQASSGQLLQLRYPLGTLRTLIVQPGQGPGLRASIDQLPATRRQVLLSGRIHHSLSQSLSGAGAPPSVIRQVIKIYHSRVHLKHDIRPGGRFSLLYRVVDHDGRRIKVGPVEAVSLTTAGHQWGAYRAIGADQKAHYYNAKGQSYEPTISRHPVDYTRISSGFSLHRMDPAVHFVHPHYGVDMAAPLGTPVHAAGAGRITFVGWERGYGRLVKMQNMDGYATRYAHLHSFAKGLHVGERVARGQLLGTVGNTGWSTGPHLLFEIRKNGVPHNPMTMALPHARSLKGSRLAQFQTRVARLHQLLNTPASGPDHRQSWVSSPICSDWLKLAARLTRNPAGRSQQAALDRLSCIGHNGGVAQPQILASES</sequence>
<evidence type="ECO:0000256" key="1">
    <source>
        <dbReference type="ARBA" id="ARBA00001947"/>
    </source>
</evidence>
<keyword evidence="10" id="KW-1185">Reference proteome</keyword>
<evidence type="ECO:0000313" key="10">
    <source>
        <dbReference type="Proteomes" id="UP000028302"/>
    </source>
</evidence>
<evidence type="ECO:0000256" key="6">
    <source>
        <dbReference type="ARBA" id="ARBA00023049"/>
    </source>
</evidence>
<evidence type="ECO:0000256" key="2">
    <source>
        <dbReference type="ARBA" id="ARBA00022670"/>
    </source>
</evidence>
<evidence type="ECO:0000256" key="4">
    <source>
        <dbReference type="ARBA" id="ARBA00022801"/>
    </source>
</evidence>
<accession>A0A084IHU0</accession>
<protein>
    <submittedName>
        <fullName evidence="9">M23 peptidase domain-containing protein</fullName>
    </submittedName>
</protein>
<dbReference type="GO" id="GO:0004222">
    <property type="term" value="F:metalloendopeptidase activity"/>
    <property type="evidence" value="ECO:0007669"/>
    <property type="project" value="TreeGrafter"/>
</dbReference>
<organism evidence="9 10">
    <name type="scientific">Salinisphaera hydrothermalis (strain C41B8)</name>
    <dbReference type="NCBI Taxonomy" id="1304275"/>
    <lineage>
        <taxon>Bacteria</taxon>
        <taxon>Pseudomonadati</taxon>
        <taxon>Pseudomonadota</taxon>
        <taxon>Gammaproteobacteria</taxon>
        <taxon>Salinisphaerales</taxon>
        <taxon>Salinisphaeraceae</taxon>
        <taxon>Salinisphaera</taxon>
    </lineage>
</organism>
<comment type="cofactor">
    <cofactor evidence="1">
        <name>Zn(2+)</name>
        <dbReference type="ChEBI" id="CHEBI:29105"/>
    </cofactor>
</comment>
<comment type="caution">
    <text evidence="9">The sequence shown here is derived from an EMBL/GenBank/DDBJ whole genome shotgun (WGS) entry which is preliminary data.</text>
</comment>
<dbReference type="PANTHER" id="PTHR21666:SF288">
    <property type="entry name" value="CELL DIVISION PROTEIN YTFB"/>
    <property type="match status" value="1"/>
</dbReference>
<dbReference type="Gene3D" id="2.70.70.10">
    <property type="entry name" value="Glucose Permease (Domain IIA)"/>
    <property type="match status" value="1"/>
</dbReference>
<dbReference type="InterPro" id="IPR018392">
    <property type="entry name" value="LysM"/>
</dbReference>
<evidence type="ECO:0000256" key="5">
    <source>
        <dbReference type="ARBA" id="ARBA00022833"/>
    </source>
</evidence>
<evidence type="ECO:0000259" key="8">
    <source>
        <dbReference type="PROSITE" id="PS51782"/>
    </source>
</evidence>
<keyword evidence="7" id="KW-1133">Transmembrane helix</keyword>
<keyword evidence="4" id="KW-0378">Hydrolase</keyword>
<dbReference type="AlphaFoldDB" id="A0A084IHU0"/>
<keyword evidence="6" id="KW-0482">Metalloprotease</keyword>
<dbReference type="Gene3D" id="3.10.450.350">
    <property type="match status" value="2"/>
</dbReference>
<dbReference type="Proteomes" id="UP000028302">
    <property type="component" value="Unassembled WGS sequence"/>
</dbReference>
<keyword evidence="2" id="KW-0645">Protease</keyword>
<feature type="transmembrane region" description="Helical" evidence="7">
    <location>
        <begin position="44"/>
        <end position="63"/>
    </location>
</feature>
<dbReference type="PROSITE" id="PS51782">
    <property type="entry name" value="LYSM"/>
    <property type="match status" value="1"/>
</dbReference>
<reference evidence="9 10" key="1">
    <citation type="submission" date="2013-03" db="EMBL/GenBank/DDBJ databases">
        <title>Salinisphaera hydrothermalis C41B8 Genome Sequencing.</title>
        <authorList>
            <person name="Li C."/>
            <person name="Lai Q."/>
            <person name="Shao Z."/>
        </authorList>
    </citation>
    <scope>NUCLEOTIDE SEQUENCE [LARGE SCALE GENOMIC DNA]</scope>
    <source>
        <strain evidence="9 10">C41B8</strain>
    </source>
</reference>
<dbReference type="InterPro" id="IPR016047">
    <property type="entry name" value="M23ase_b-sheet_dom"/>
</dbReference>
<gene>
    <name evidence="9" type="ORF">C41B8_15742</name>
</gene>
<dbReference type="GO" id="GO:0046872">
    <property type="term" value="F:metal ion binding"/>
    <property type="evidence" value="ECO:0007669"/>
    <property type="project" value="UniProtKB-KW"/>
</dbReference>
<dbReference type="InterPro" id="IPR011055">
    <property type="entry name" value="Dup_hybrid_motif"/>
</dbReference>
<keyword evidence="7" id="KW-0472">Membrane</keyword>
<keyword evidence="3" id="KW-0479">Metal-binding</keyword>
<evidence type="ECO:0000313" key="9">
    <source>
        <dbReference type="EMBL" id="KEZ76274.1"/>
    </source>
</evidence>
<keyword evidence="5" id="KW-0862">Zinc</keyword>
<name>A0A084IHU0_SALHC</name>
<dbReference type="EMBL" id="APNK01000034">
    <property type="protein sequence ID" value="KEZ76274.1"/>
    <property type="molecule type" value="Genomic_DNA"/>
</dbReference>